<evidence type="ECO:0000313" key="7">
    <source>
        <dbReference type="Proteomes" id="UP001595420"/>
    </source>
</evidence>
<keyword evidence="3" id="KW-0862">Zinc</keyword>
<dbReference type="PANTHER" id="PTHR33823">
    <property type="entry name" value="RNA POLYMERASE-BINDING TRANSCRIPTION FACTOR DKSA-RELATED"/>
    <property type="match status" value="1"/>
</dbReference>
<sequence length="120" mass="12582">MNGNPADAPPGVDVMAMKQRLLAERAALGGISAASAQSREAVTLDQTSVGRLSRMDAMQQQAMALATERRRAGTLARIEAALVRIEAGEFGWCVHCGEPIAPGRLALDPAIAHCVTCASR</sequence>
<name>A0ABV7C5D4_9PROT</name>
<dbReference type="InterPro" id="IPR000962">
    <property type="entry name" value="Znf_DskA_TraR"/>
</dbReference>
<protein>
    <submittedName>
        <fullName evidence="6">TraR/DksA family transcriptional regulator</fullName>
    </submittedName>
</protein>
<organism evidence="6 7">
    <name type="scientific">Falsiroseomonas tokyonensis</name>
    <dbReference type="NCBI Taxonomy" id="430521"/>
    <lineage>
        <taxon>Bacteria</taxon>
        <taxon>Pseudomonadati</taxon>
        <taxon>Pseudomonadota</taxon>
        <taxon>Alphaproteobacteria</taxon>
        <taxon>Acetobacterales</taxon>
        <taxon>Roseomonadaceae</taxon>
        <taxon>Falsiroseomonas</taxon>
    </lineage>
</organism>
<evidence type="ECO:0000256" key="3">
    <source>
        <dbReference type="ARBA" id="ARBA00022833"/>
    </source>
</evidence>
<feature type="domain" description="Zinc finger DksA/TraR C4-type" evidence="5">
    <location>
        <begin position="88"/>
        <end position="120"/>
    </location>
</feature>
<keyword evidence="2" id="KW-0863">Zinc-finger</keyword>
<comment type="caution">
    <text evidence="6">The sequence shown here is derived from an EMBL/GenBank/DDBJ whole genome shotgun (WGS) entry which is preliminary data.</text>
</comment>
<dbReference type="EMBL" id="JBHRSB010000014">
    <property type="protein sequence ID" value="MFC3003734.1"/>
    <property type="molecule type" value="Genomic_DNA"/>
</dbReference>
<evidence type="ECO:0000256" key="4">
    <source>
        <dbReference type="PROSITE-ProRule" id="PRU00510"/>
    </source>
</evidence>
<dbReference type="Proteomes" id="UP001595420">
    <property type="component" value="Unassembled WGS sequence"/>
</dbReference>
<keyword evidence="7" id="KW-1185">Reference proteome</keyword>
<dbReference type="Pfam" id="PF01258">
    <property type="entry name" value="zf-dskA_traR"/>
    <property type="match status" value="1"/>
</dbReference>
<feature type="zinc finger region" description="dksA C4-type" evidence="4">
    <location>
        <begin position="93"/>
        <end position="117"/>
    </location>
</feature>
<evidence type="ECO:0000256" key="1">
    <source>
        <dbReference type="ARBA" id="ARBA00022723"/>
    </source>
</evidence>
<evidence type="ECO:0000259" key="5">
    <source>
        <dbReference type="Pfam" id="PF01258"/>
    </source>
</evidence>
<proteinExistence type="predicted"/>
<evidence type="ECO:0000313" key="6">
    <source>
        <dbReference type="EMBL" id="MFC3003734.1"/>
    </source>
</evidence>
<gene>
    <name evidence="6" type="ORF">ACFOD3_27825</name>
</gene>
<evidence type="ECO:0000256" key="2">
    <source>
        <dbReference type="ARBA" id="ARBA00022771"/>
    </source>
</evidence>
<dbReference type="PANTHER" id="PTHR33823:SF4">
    <property type="entry name" value="GENERAL STRESS PROTEIN 16O"/>
    <property type="match status" value="1"/>
</dbReference>
<dbReference type="Gene3D" id="1.20.120.910">
    <property type="entry name" value="DksA, coiled-coil domain"/>
    <property type="match status" value="1"/>
</dbReference>
<dbReference type="SUPFAM" id="SSF57716">
    <property type="entry name" value="Glucocorticoid receptor-like (DNA-binding domain)"/>
    <property type="match status" value="1"/>
</dbReference>
<dbReference type="PROSITE" id="PS51128">
    <property type="entry name" value="ZF_DKSA_2"/>
    <property type="match status" value="1"/>
</dbReference>
<dbReference type="RefSeq" id="WP_246603349.1">
    <property type="nucleotide sequence ID" value="NZ_JAFNJS010000014.1"/>
</dbReference>
<reference evidence="7" key="1">
    <citation type="journal article" date="2019" name="Int. J. Syst. Evol. Microbiol.">
        <title>The Global Catalogue of Microorganisms (GCM) 10K type strain sequencing project: providing services to taxonomists for standard genome sequencing and annotation.</title>
        <authorList>
            <consortium name="The Broad Institute Genomics Platform"/>
            <consortium name="The Broad Institute Genome Sequencing Center for Infectious Disease"/>
            <person name="Wu L."/>
            <person name="Ma J."/>
        </authorList>
    </citation>
    <scope>NUCLEOTIDE SEQUENCE [LARGE SCALE GENOMIC DNA]</scope>
    <source>
        <strain evidence="7">CGMCC 1.16855</strain>
    </source>
</reference>
<accession>A0ABV7C5D4</accession>
<keyword evidence="1" id="KW-0479">Metal-binding</keyword>